<keyword evidence="1" id="KW-0472">Membrane</keyword>
<proteinExistence type="predicted"/>
<evidence type="ECO:0008006" key="3">
    <source>
        <dbReference type="Google" id="ProtNLM"/>
    </source>
</evidence>
<keyword evidence="1" id="KW-1133">Transmembrane helix</keyword>
<keyword evidence="1" id="KW-0812">Transmembrane</keyword>
<gene>
    <name evidence="2" type="ordered locus">Cyan7425_2957</name>
</gene>
<feature type="transmembrane region" description="Helical" evidence="1">
    <location>
        <begin position="85"/>
        <end position="107"/>
    </location>
</feature>
<dbReference type="AlphaFoldDB" id="B8HL65"/>
<feature type="transmembrane region" description="Helical" evidence="1">
    <location>
        <begin position="12"/>
        <end position="32"/>
    </location>
</feature>
<feature type="transmembrane region" description="Helical" evidence="1">
    <location>
        <begin position="137"/>
        <end position="157"/>
    </location>
</feature>
<dbReference type="EMBL" id="CP001344">
    <property type="protein sequence ID" value="ACL45297.1"/>
    <property type="molecule type" value="Genomic_DNA"/>
</dbReference>
<accession>B8HL65</accession>
<dbReference type="eggNOG" id="COG1981">
    <property type="taxonomic scope" value="Bacteria"/>
</dbReference>
<evidence type="ECO:0000313" key="2">
    <source>
        <dbReference type="EMBL" id="ACL45297.1"/>
    </source>
</evidence>
<evidence type="ECO:0000256" key="1">
    <source>
        <dbReference type="SAM" id="Phobius"/>
    </source>
</evidence>
<protein>
    <recommendedName>
        <fullName evidence="3">Integral membrane protein</fullName>
    </recommendedName>
</protein>
<organism evidence="2">
    <name type="scientific">Cyanothece sp. (strain PCC 7425 / ATCC 29141)</name>
    <dbReference type="NCBI Taxonomy" id="395961"/>
    <lineage>
        <taxon>Bacteria</taxon>
        <taxon>Bacillati</taxon>
        <taxon>Cyanobacteriota</taxon>
        <taxon>Cyanophyceae</taxon>
        <taxon>Gomontiellales</taxon>
        <taxon>Cyanothecaceae</taxon>
        <taxon>Cyanothece</taxon>
    </lineage>
</organism>
<dbReference type="HOGENOM" id="CLU_114403_1_0_3"/>
<dbReference type="STRING" id="395961.Cyan7425_2957"/>
<name>B8HL65_CYAP4</name>
<feature type="transmembrane region" description="Helical" evidence="1">
    <location>
        <begin position="58"/>
        <end position="78"/>
    </location>
</feature>
<dbReference type="KEGG" id="cyn:Cyan7425_2957"/>
<sequence>MKLSIHAKNWLVSAHVGFAATWTGTVLSMLLLTSKNMNSAQGEALHTLNAAITWLDDWIVIPSAIGSVITATLLCWLTNYGFTKFYWVITKWVLTTGLIIFGTFWLFPWSNTAAQISGQEGLQALQNSVYRFDVRGVLIGSILQIVFLLVIIGISVLKPWGRRPIPAQNQASSNT</sequence>
<reference evidence="2" key="1">
    <citation type="submission" date="2009-01" db="EMBL/GenBank/DDBJ databases">
        <title>Complete sequence of chromosome Cyanothece sp. PCC 7425.</title>
        <authorList>
            <consortium name="US DOE Joint Genome Institute"/>
            <person name="Lucas S."/>
            <person name="Copeland A."/>
            <person name="Lapidus A."/>
            <person name="Glavina del Rio T."/>
            <person name="Dalin E."/>
            <person name="Tice H."/>
            <person name="Bruce D."/>
            <person name="Goodwin L."/>
            <person name="Pitluck S."/>
            <person name="Sims D."/>
            <person name="Meineke L."/>
            <person name="Brettin T."/>
            <person name="Detter J.C."/>
            <person name="Han C."/>
            <person name="Larimer F."/>
            <person name="Land M."/>
            <person name="Hauser L."/>
            <person name="Kyrpides N."/>
            <person name="Ovchinnikova G."/>
            <person name="Liberton M."/>
            <person name="Stoeckel J."/>
            <person name="Banerjee A."/>
            <person name="Singh A."/>
            <person name="Page L."/>
            <person name="Sato H."/>
            <person name="Zhao L."/>
            <person name="Sherman L."/>
            <person name="Pakrasi H."/>
            <person name="Richardson P."/>
        </authorList>
    </citation>
    <scope>NUCLEOTIDE SEQUENCE</scope>
    <source>
        <strain evidence="2">PCC 7425</strain>
    </source>
</reference>